<feature type="domain" description="AAA+ ATPase" evidence="7">
    <location>
        <begin position="71"/>
        <end position="208"/>
    </location>
</feature>
<sequence length="371" mass="41346">MTEFMDVDVDNIGKGKRVASRDDALKKNTDSERVLNDNLPWIEKYRPYSLDDVGGHSSVIGTIRQFVSANRVPHLLFYGPPGTGKTSTVLALSRELYGDNARNMVLELNASDERGIDVVRDQVKTFASTRQMFQKAADKNDTNKSNFKLVILDEADAMTNVAQNALRRIIEKYTAHTRFCILANYTHKLNPALLSRCTRFRFSPLPIESIRKRLDFVIESEGVKIEEDAYTSLLKLSNGDMRRGLNVLQACHAATFSTNETISDDMVFECVGHPHPQDISNISNAILQQEWTTAVKTVQNIKQTKGLALADILQGLVEDFDSMELSRATRVTLLEGLAEVEWRLSGGGNELIQTSAVVGVVKSAMEFELSA</sequence>
<name>A0A1E3PF00_9ASCO</name>
<dbReference type="CDD" id="cd18140">
    <property type="entry name" value="HLD_clamp_RFC"/>
    <property type="match status" value="1"/>
</dbReference>
<dbReference type="SUPFAM" id="SSF48019">
    <property type="entry name" value="post-AAA+ oligomerization domain-like"/>
    <property type="match status" value="1"/>
</dbReference>
<evidence type="ECO:0000256" key="4">
    <source>
        <dbReference type="ARBA" id="ARBA00022741"/>
    </source>
</evidence>
<evidence type="ECO:0000256" key="2">
    <source>
        <dbReference type="ARBA" id="ARBA00005378"/>
    </source>
</evidence>
<dbReference type="InterPro" id="IPR003959">
    <property type="entry name" value="ATPase_AAA_core"/>
</dbReference>
<dbReference type="OrthoDB" id="4199794at2759"/>
<keyword evidence="5" id="KW-0067">ATP-binding</keyword>
<dbReference type="InterPro" id="IPR013748">
    <property type="entry name" value="Rep_factorC_C"/>
</dbReference>
<dbReference type="CDD" id="cd00009">
    <property type="entry name" value="AAA"/>
    <property type="match status" value="1"/>
</dbReference>
<comment type="subcellular location">
    <subcellularLocation>
        <location evidence="1">Nucleus</location>
    </subcellularLocation>
</comment>
<dbReference type="PANTHER" id="PTHR11669:SF9">
    <property type="entry name" value="REPLICATION FACTOR C SUBUNIT 5"/>
    <property type="match status" value="1"/>
</dbReference>
<dbReference type="InterPro" id="IPR027417">
    <property type="entry name" value="P-loop_NTPase"/>
</dbReference>
<dbReference type="GO" id="GO:0031389">
    <property type="term" value="C:Rad17 RFC-like complex"/>
    <property type="evidence" value="ECO:0007669"/>
    <property type="project" value="TreeGrafter"/>
</dbReference>
<dbReference type="GO" id="GO:0006271">
    <property type="term" value="P:DNA strand elongation involved in DNA replication"/>
    <property type="evidence" value="ECO:0007669"/>
    <property type="project" value="UniProtKB-ARBA"/>
</dbReference>
<dbReference type="GO" id="GO:0006281">
    <property type="term" value="P:DNA repair"/>
    <property type="evidence" value="ECO:0007669"/>
    <property type="project" value="TreeGrafter"/>
</dbReference>
<dbReference type="Pfam" id="PF00004">
    <property type="entry name" value="AAA"/>
    <property type="match status" value="1"/>
</dbReference>
<dbReference type="InterPro" id="IPR008921">
    <property type="entry name" value="DNA_pol3_clamp-load_cplx_C"/>
</dbReference>
<keyword evidence="9" id="KW-1185">Reference proteome</keyword>
<comment type="similarity">
    <text evidence="2">Belongs to the activator 1 small subunits family.</text>
</comment>
<keyword evidence="3" id="KW-0235">DNA replication</keyword>
<dbReference type="Gene3D" id="1.20.272.10">
    <property type="match status" value="1"/>
</dbReference>
<dbReference type="PANTHER" id="PTHR11669">
    <property type="entry name" value="REPLICATION FACTOR C / DNA POLYMERASE III GAMMA-TAU SUBUNIT"/>
    <property type="match status" value="1"/>
</dbReference>
<keyword evidence="6" id="KW-0539">Nucleus</keyword>
<dbReference type="InterPro" id="IPR047854">
    <property type="entry name" value="RFC_lid"/>
</dbReference>
<dbReference type="GO" id="GO:0003677">
    <property type="term" value="F:DNA binding"/>
    <property type="evidence" value="ECO:0007669"/>
    <property type="project" value="InterPro"/>
</dbReference>
<evidence type="ECO:0000256" key="6">
    <source>
        <dbReference type="ARBA" id="ARBA00023242"/>
    </source>
</evidence>
<dbReference type="Pfam" id="PF21960">
    <property type="entry name" value="RCF1-5-like_lid"/>
    <property type="match status" value="1"/>
</dbReference>
<dbReference type="AlphaFoldDB" id="A0A1E3PF00"/>
<evidence type="ECO:0000313" key="8">
    <source>
        <dbReference type="EMBL" id="ODQ63522.1"/>
    </source>
</evidence>
<dbReference type="STRING" id="857566.A0A1E3PF00"/>
<dbReference type="EMBL" id="KV454414">
    <property type="protein sequence ID" value="ODQ63522.1"/>
    <property type="molecule type" value="Genomic_DNA"/>
</dbReference>
<dbReference type="InterPro" id="IPR050238">
    <property type="entry name" value="DNA_Rep/Repair_Clamp_Loader"/>
</dbReference>
<organism evidence="8 9">
    <name type="scientific">Nadsonia fulvescens var. elongata DSM 6958</name>
    <dbReference type="NCBI Taxonomy" id="857566"/>
    <lineage>
        <taxon>Eukaryota</taxon>
        <taxon>Fungi</taxon>
        <taxon>Dikarya</taxon>
        <taxon>Ascomycota</taxon>
        <taxon>Saccharomycotina</taxon>
        <taxon>Dipodascomycetes</taxon>
        <taxon>Dipodascales</taxon>
        <taxon>Dipodascales incertae sedis</taxon>
        <taxon>Nadsonia</taxon>
    </lineage>
</organism>
<dbReference type="GO" id="GO:0031391">
    <property type="term" value="C:Elg1 RFC-like complex"/>
    <property type="evidence" value="ECO:0007669"/>
    <property type="project" value="TreeGrafter"/>
</dbReference>
<proteinExistence type="inferred from homology"/>
<evidence type="ECO:0000256" key="5">
    <source>
        <dbReference type="ARBA" id="ARBA00022840"/>
    </source>
</evidence>
<dbReference type="GO" id="GO:0016887">
    <property type="term" value="F:ATP hydrolysis activity"/>
    <property type="evidence" value="ECO:0007669"/>
    <property type="project" value="InterPro"/>
</dbReference>
<dbReference type="Gene3D" id="3.40.50.300">
    <property type="entry name" value="P-loop containing nucleotide triphosphate hydrolases"/>
    <property type="match status" value="1"/>
</dbReference>
<dbReference type="GO" id="GO:0031390">
    <property type="term" value="C:Ctf18 RFC-like complex"/>
    <property type="evidence" value="ECO:0007669"/>
    <property type="project" value="TreeGrafter"/>
</dbReference>
<evidence type="ECO:0000313" key="9">
    <source>
        <dbReference type="Proteomes" id="UP000095009"/>
    </source>
</evidence>
<evidence type="ECO:0000256" key="1">
    <source>
        <dbReference type="ARBA" id="ARBA00004123"/>
    </source>
</evidence>
<dbReference type="GO" id="GO:0005663">
    <property type="term" value="C:DNA replication factor C complex"/>
    <property type="evidence" value="ECO:0007669"/>
    <property type="project" value="TreeGrafter"/>
</dbReference>
<dbReference type="SUPFAM" id="SSF52540">
    <property type="entry name" value="P-loop containing nucleoside triphosphate hydrolases"/>
    <property type="match status" value="1"/>
</dbReference>
<dbReference type="Pfam" id="PF08542">
    <property type="entry name" value="Rep_fac_C"/>
    <property type="match status" value="1"/>
</dbReference>
<dbReference type="FunFam" id="3.40.50.300:FF:000129">
    <property type="entry name" value="Replication factor C subunit 5"/>
    <property type="match status" value="1"/>
</dbReference>
<dbReference type="SMART" id="SM00382">
    <property type="entry name" value="AAA"/>
    <property type="match status" value="1"/>
</dbReference>
<dbReference type="FunFam" id="1.20.272.10:FF:000004">
    <property type="entry name" value="Replication factor C subunit 5"/>
    <property type="match status" value="1"/>
</dbReference>
<evidence type="ECO:0000256" key="3">
    <source>
        <dbReference type="ARBA" id="ARBA00022705"/>
    </source>
</evidence>
<dbReference type="Gene3D" id="1.10.8.60">
    <property type="match status" value="1"/>
</dbReference>
<keyword evidence="4" id="KW-0547">Nucleotide-binding</keyword>
<dbReference type="NCBIfam" id="NF001679">
    <property type="entry name" value="PRK00440.1"/>
    <property type="match status" value="1"/>
</dbReference>
<dbReference type="InterPro" id="IPR003593">
    <property type="entry name" value="AAA+_ATPase"/>
</dbReference>
<gene>
    <name evidence="8" type="ORF">NADFUDRAFT_84188</name>
</gene>
<dbReference type="GO" id="GO:0003689">
    <property type="term" value="F:DNA clamp loader activity"/>
    <property type="evidence" value="ECO:0007669"/>
    <property type="project" value="TreeGrafter"/>
</dbReference>
<protein>
    <submittedName>
        <fullName evidence="8">Putative replication factor C (RF-C) subunit</fullName>
    </submittedName>
</protein>
<accession>A0A1E3PF00</accession>
<dbReference type="GO" id="GO:0005524">
    <property type="term" value="F:ATP binding"/>
    <property type="evidence" value="ECO:0007669"/>
    <property type="project" value="UniProtKB-KW"/>
</dbReference>
<reference evidence="8 9" key="1">
    <citation type="journal article" date="2016" name="Proc. Natl. Acad. Sci. U.S.A.">
        <title>Comparative genomics of biotechnologically important yeasts.</title>
        <authorList>
            <person name="Riley R."/>
            <person name="Haridas S."/>
            <person name="Wolfe K.H."/>
            <person name="Lopes M.R."/>
            <person name="Hittinger C.T."/>
            <person name="Goeker M."/>
            <person name="Salamov A.A."/>
            <person name="Wisecaver J.H."/>
            <person name="Long T.M."/>
            <person name="Calvey C.H."/>
            <person name="Aerts A.L."/>
            <person name="Barry K.W."/>
            <person name="Choi C."/>
            <person name="Clum A."/>
            <person name="Coughlan A.Y."/>
            <person name="Deshpande S."/>
            <person name="Douglass A.P."/>
            <person name="Hanson S.J."/>
            <person name="Klenk H.-P."/>
            <person name="LaButti K.M."/>
            <person name="Lapidus A."/>
            <person name="Lindquist E.A."/>
            <person name="Lipzen A.M."/>
            <person name="Meier-Kolthoff J.P."/>
            <person name="Ohm R.A."/>
            <person name="Otillar R.P."/>
            <person name="Pangilinan J.L."/>
            <person name="Peng Y."/>
            <person name="Rokas A."/>
            <person name="Rosa C.A."/>
            <person name="Scheuner C."/>
            <person name="Sibirny A.A."/>
            <person name="Slot J.C."/>
            <person name="Stielow J.B."/>
            <person name="Sun H."/>
            <person name="Kurtzman C.P."/>
            <person name="Blackwell M."/>
            <person name="Grigoriev I.V."/>
            <person name="Jeffries T.W."/>
        </authorList>
    </citation>
    <scope>NUCLEOTIDE SEQUENCE [LARGE SCALE GENOMIC DNA]</scope>
    <source>
        <strain evidence="8 9">DSM 6958</strain>
    </source>
</reference>
<dbReference type="Proteomes" id="UP000095009">
    <property type="component" value="Unassembled WGS sequence"/>
</dbReference>
<evidence type="ECO:0000259" key="7">
    <source>
        <dbReference type="SMART" id="SM00382"/>
    </source>
</evidence>